<dbReference type="Pfam" id="PF00126">
    <property type="entry name" value="HTH_1"/>
    <property type="match status" value="1"/>
</dbReference>
<dbReference type="InterPro" id="IPR036388">
    <property type="entry name" value="WH-like_DNA-bd_sf"/>
</dbReference>
<dbReference type="Gene3D" id="1.10.10.10">
    <property type="entry name" value="Winged helix-like DNA-binding domain superfamily/Winged helix DNA-binding domain"/>
    <property type="match status" value="1"/>
</dbReference>
<dbReference type="InterPro" id="IPR005119">
    <property type="entry name" value="LysR_subst-bd"/>
</dbReference>
<dbReference type="EMBL" id="UGTH01000001">
    <property type="protein sequence ID" value="SUB76086.1"/>
    <property type="molecule type" value="Genomic_DNA"/>
</dbReference>
<dbReference type="PANTHER" id="PTHR30419:SF8">
    <property type="entry name" value="NITROGEN ASSIMILATION TRANSCRIPTIONAL ACTIVATOR-RELATED"/>
    <property type="match status" value="1"/>
</dbReference>
<dbReference type="AlphaFoldDB" id="A0A379DDM0"/>
<proteinExistence type="inferred from homology"/>
<dbReference type="Proteomes" id="UP000254777">
    <property type="component" value="Unassembled WGS sequence"/>
</dbReference>
<evidence type="ECO:0000313" key="6">
    <source>
        <dbReference type="EMBL" id="SUB76086.1"/>
    </source>
</evidence>
<dbReference type="InterPro" id="IPR000847">
    <property type="entry name" value="LysR_HTH_N"/>
</dbReference>
<dbReference type="Pfam" id="PF03466">
    <property type="entry name" value="LysR_substrate"/>
    <property type="match status" value="1"/>
</dbReference>
<dbReference type="CDD" id="cd05466">
    <property type="entry name" value="PBP2_LTTR_substrate"/>
    <property type="match status" value="1"/>
</dbReference>
<reference evidence="6 7" key="1">
    <citation type="submission" date="2018-06" db="EMBL/GenBank/DDBJ databases">
        <authorList>
            <consortium name="Pathogen Informatics"/>
            <person name="Doyle S."/>
        </authorList>
    </citation>
    <scope>NUCLEOTIDE SEQUENCE [LARGE SCALE GENOMIC DNA]</scope>
    <source>
        <strain evidence="6 7">NCTC11088</strain>
    </source>
</reference>
<dbReference type="GO" id="GO:0005829">
    <property type="term" value="C:cytosol"/>
    <property type="evidence" value="ECO:0007669"/>
    <property type="project" value="TreeGrafter"/>
</dbReference>
<evidence type="ECO:0000259" key="5">
    <source>
        <dbReference type="PROSITE" id="PS50931"/>
    </source>
</evidence>
<keyword evidence="3" id="KW-0238">DNA-binding</keyword>
<protein>
    <submittedName>
        <fullName evidence="6">Cyn operon transcriptional activator</fullName>
    </submittedName>
</protein>
<accession>A0A379DDM0</accession>
<keyword evidence="2" id="KW-0805">Transcription regulation</keyword>
<evidence type="ECO:0000256" key="2">
    <source>
        <dbReference type="ARBA" id="ARBA00023015"/>
    </source>
</evidence>
<sequence length="315" mass="36504">MFRGMEYIYEVYREKSFSRAAKNLFISQPSLSAAVKKVEVSLGYEIFDRSTKPIGLTEFGLEYIKSVEKILEIEDNFENYLNDLGDLKAGKVSIGGTSLFISHVLPFIISEFSKKYPKVELNIVEDNTVELENSLASGELDIVIDNYQFDPEIYDRQILMKDHIILVVPSSYKSNKNLSEYKLNYDSIISKEYLNDKFKSVKLDNFKDEPFIFLKEGNDTRIKADSICQSENFNPNIIFELDQQITSYNLSINGVGISFISDILIKSIGKTAEVCYYKLPKEFTSREIYFFYKHNRYLKQATREFLKMARADIQN</sequence>
<dbReference type="PANTHER" id="PTHR30419">
    <property type="entry name" value="HTH-TYPE TRANSCRIPTIONAL REGULATOR YBHD"/>
    <property type="match status" value="1"/>
</dbReference>
<name>A0A379DDM0_9FIRM</name>
<evidence type="ECO:0000256" key="3">
    <source>
        <dbReference type="ARBA" id="ARBA00023125"/>
    </source>
</evidence>
<keyword evidence="4" id="KW-0804">Transcription</keyword>
<dbReference type="SUPFAM" id="SSF46785">
    <property type="entry name" value="Winged helix' DNA-binding domain"/>
    <property type="match status" value="1"/>
</dbReference>
<comment type="similarity">
    <text evidence="1">Belongs to the LysR transcriptional regulatory family.</text>
</comment>
<evidence type="ECO:0000256" key="4">
    <source>
        <dbReference type="ARBA" id="ARBA00023163"/>
    </source>
</evidence>
<evidence type="ECO:0000256" key="1">
    <source>
        <dbReference type="ARBA" id="ARBA00009437"/>
    </source>
</evidence>
<gene>
    <name evidence="6" type="primary">cynR_2</name>
    <name evidence="6" type="ORF">NCTC11088_01898</name>
</gene>
<dbReference type="PRINTS" id="PR00039">
    <property type="entry name" value="HTHLYSR"/>
</dbReference>
<dbReference type="PROSITE" id="PS50931">
    <property type="entry name" value="HTH_LYSR"/>
    <property type="match status" value="1"/>
</dbReference>
<feature type="domain" description="HTH lysR-type" evidence="5">
    <location>
        <begin position="1"/>
        <end position="57"/>
    </location>
</feature>
<evidence type="ECO:0000313" key="7">
    <source>
        <dbReference type="Proteomes" id="UP000254777"/>
    </source>
</evidence>
<dbReference type="SUPFAM" id="SSF53850">
    <property type="entry name" value="Periplasmic binding protein-like II"/>
    <property type="match status" value="1"/>
</dbReference>
<dbReference type="GO" id="GO:0003677">
    <property type="term" value="F:DNA binding"/>
    <property type="evidence" value="ECO:0007669"/>
    <property type="project" value="UniProtKB-KW"/>
</dbReference>
<dbReference type="Gene3D" id="3.40.190.290">
    <property type="match status" value="1"/>
</dbReference>
<dbReference type="InterPro" id="IPR036390">
    <property type="entry name" value="WH_DNA-bd_sf"/>
</dbReference>
<dbReference type="InterPro" id="IPR050950">
    <property type="entry name" value="HTH-type_LysR_regulators"/>
</dbReference>
<dbReference type="GO" id="GO:0003700">
    <property type="term" value="F:DNA-binding transcription factor activity"/>
    <property type="evidence" value="ECO:0007669"/>
    <property type="project" value="InterPro"/>
</dbReference>
<organism evidence="6 7">
    <name type="scientific">Peptoniphilus indolicus</name>
    <dbReference type="NCBI Taxonomy" id="33030"/>
    <lineage>
        <taxon>Bacteria</taxon>
        <taxon>Bacillati</taxon>
        <taxon>Bacillota</taxon>
        <taxon>Tissierellia</taxon>
        <taxon>Tissierellales</taxon>
        <taxon>Peptoniphilaceae</taxon>
        <taxon>Peptoniphilus</taxon>
    </lineage>
</organism>